<sequence>MGVIRTHGQIGTIFPDARQMNLYGLAKLLMIWLLKHRAD</sequence>
<reference evidence="2" key="1">
    <citation type="submission" date="2009-12" db="EMBL/GenBank/DDBJ databases">
        <title>Sequence of Clostridiales genomosp. BVAB3 str. UPII9-5.</title>
        <authorList>
            <person name="Madupu R."/>
            <person name="Durkin A.S."/>
            <person name="Torralba M."/>
            <person name="Methe B."/>
            <person name="Sutton G.G."/>
            <person name="Strausberg R.L."/>
            <person name="Nelson K.E."/>
        </authorList>
    </citation>
    <scope>NUCLEOTIDE SEQUENCE [LARGE SCALE GENOMIC DNA]</scope>
    <source>
        <strain evidence="2">UPII9-5</strain>
    </source>
</reference>
<accession>D3QZG9</accession>
<organism evidence="1 2">
    <name type="scientific">Mageeibacillus indolicus (strain UPII9-5)</name>
    <name type="common">Clostridiales genomosp. BVAB3 (strain UPII9-5)</name>
    <dbReference type="NCBI Taxonomy" id="699246"/>
    <lineage>
        <taxon>Bacteria</taxon>
        <taxon>Bacillati</taxon>
        <taxon>Bacillota</taxon>
        <taxon>Clostridia</taxon>
        <taxon>Eubacteriales</taxon>
        <taxon>Oscillospiraceae</taxon>
        <taxon>Mageeibacillus</taxon>
    </lineage>
</organism>
<proteinExistence type="predicted"/>
<dbReference type="KEGG" id="clo:HMPREF0868_1612"/>
<evidence type="ECO:0000313" key="2">
    <source>
        <dbReference type="Proteomes" id="UP000008234"/>
    </source>
</evidence>
<dbReference type="AlphaFoldDB" id="D3QZG9"/>
<name>D3QZG9_MAGIU</name>
<dbReference type="Proteomes" id="UP000008234">
    <property type="component" value="Chromosome"/>
</dbReference>
<evidence type="ECO:0000313" key="1">
    <source>
        <dbReference type="EMBL" id="ADC91283.1"/>
    </source>
</evidence>
<keyword evidence="2" id="KW-1185">Reference proteome</keyword>
<gene>
    <name evidence="1" type="ordered locus">HMPREF0868_1612</name>
</gene>
<dbReference type="HOGENOM" id="CLU_3312346_0_0_9"/>
<dbReference type="EMBL" id="CP001850">
    <property type="protein sequence ID" value="ADC91283.1"/>
    <property type="molecule type" value="Genomic_DNA"/>
</dbReference>
<protein>
    <submittedName>
        <fullName evidence="1">Uncharacterized protein</fullName>
    </submittedName>
</protein>